<evidence type="ECO:0000256" key="4">
    <source>
        <dbReference type="ARBA" id="ARBA00005150"/>
    </source>
</evidence>
<reference evidence="25 26" key="1">
    <citation type="submission" date="2007-05" db="EMBL/GenBank/DDBJ databases">
        <title>Complete sequence of Geobacter uraniireducens Rf4.</title>
        <authorList>
            <consortium name="US DOE Joint Genome Institute"/>
            <person name="Copeland A."/>
            <person name="Lucas S."/>
            <person name="Lapidus A."/>
            <person name="Barry K."/>
            <person name="Detter J.C."/>
            <person name="Glavina del Rio T."/>
            <person name="Hammon N."/>
            <person name="Israni S."/>
            <person name="Dalin E."/>
            <person name="Tice H."/>
            <person name="Pitluck S."/>
            <person name="Chertkov O."/>
            <person name="Brettin T."/>
            <person name="Bruce D."/>
            <person name="Han C."/>
            <person name="Schmutz J."/>
            <person name="Larimer F."/>
            <person name="Land M."/>
            <person name="Hauser L."/>
            <person name="Kyrpides N."/>
            <person name="Mikhailova N."/>
            <person name="Shelobolina E."/>
            <person name="Aklujkar M."/>
            <person name="Lovley D."/>
            <person name="Richardson P."/>
        </authorList>
    </citation>
    <scope>NUCLEOTIDE SEQUENCE [LARGE SCALE GENOMIC DNA]</scope>
    <source>
        <strain evidence="25 26">Rf4</strain>
    </source>
</reference>
<comment type="catalytic activity">
    <reaction evidence="21">
        <text>7,8-dihydropteroate + L-glutamate + ATP = 7,8-dihydrofolate + ADP + phosphate + H(+)</text>
        <dbReference type="Rhea" id="RHEA:23584"/>
        <dbReference type="ChEBI" id="CHEBI:15378"/>
        <dbReference type="ChEBI" id="CHEBI:17839"/>
        <dbReference type="ChEBI" id="CHEBI:29985"/>
        <dbReference type="ChEBI" id="CHEBI:30616"/>
        <dbReference type="ChEBI" id="CHEBI:43474"/>
        <dbReference type="ChEBI" id="CHEBI:57451"/>
        <dbReference type="ChEBI" id="CHEBI:456216"/>
        <dbReference type="EC" id="6.3.2.12"/>
    </reaction>
</comment>
<dbReference type="EMBL" id="CP000698">
    <property type="protein sequence ID" value="ABQ27436.1"/>
    <property type="molecule type" value="Genomic_DNA"/>
</dbReference>
<comment type="similarity">
    <text evidence="5 22">Belongs to the folylpolyglutamate synthase family.</text>
</comment>
<evidence type="ECO:0000256" key="14">
    <source>
        <dbReference type="ARBA" id="ARBA00022909"/>
    </source>
</evidence>
<evidence type="ECO:0000256" key="16">
    <source>
        <dbReference type="ARBA" id="ARBA00030592"/>
    </source>
</evidence>
<evidence type="ECO:0000256" key="3">
    <source>
        <dbReference type="ARBA" id="ARBA00004799"/>
    </source>
</evidence>
<dbReference type="GO" id="GO:0046654">
    <property type="term" value="P:tetrahydrofolate biosynthetic process"/>
    <property type="evidence" value="ECO:0007669"/>
    <property type="project" value="UniProtKB-UniPathway"/>
</dbReference>
<dbReference type="Proteomes" id="UP000006695">
    <property type="component" value="Chromosome"/>
</dbReference>
<gene>
    <name evidence="25" type="ordered locus">Gura_3277</name>
</gene>
<dbReference type="AlphaFoldDB" id="A5G6L8"/>
<evidence type="ECO:0000256" key="9">
    <source>
        <dbReference type="ARBA" id="ARBA00022598"/>
    </source>
</evidence>
<evidence type="ECO:0000256" key="22">
    <source>
        <dbReference type="PIRNR" id="PIRNR001563"/>
    </source>
</evidence>
<dbReference type="KEGG" id="gur:Gura_3277"/>
<comment type="catalytic activity">
    <reaction evidence="18">
        <text>(6S)-5,6,7,8-tetrahydrofolyl-(gamma-L-Glu)(n) + L-glutamate + ATP = (6S)-5,6,7,8-tetrahydrofolyl-(gamma-L-Glu)(n+1) + ADP + phosphate + H(+)</text>
        <dbReference type="Rhea" id="RHEA:10580"/>
        <dbReference type="Rhea" id="RHEA-COMP:14738"/>
        <dbReference type="Rhea" id="RHEA-COMP:14740"/>
        <dbReference type="ChEBI" id="CHEBI:15378"/>
        <dbReference type="ChEBI" id="CHEBI:29985"/>
        <dbReference type="ChEBI" id="CHEBI:30616"/>
        <dbReference type="ChEBI" id="CHEBI:43474"/>
        <dbReference type="ChEBI" id="CHEBI:141005"/>
        <dbReference type="ChEBI" id="CHEBI:456216"/>
        <dbReference type="EC" id="6.3.2.17"/>
    </reaction>
</comment>
<keyword evidence="13" id="KW-0460">Magnesium</keyword>
<comment type="catalytic activity">
    <reaction evidence="19">
        <text>10-formyltetrahydrofolyl-(gamma-L-Glu)(n) + L-glutamate + ATP = 10-formyltetrahydrofolyl-(gamma-L-Glu)(n+1) + ADP + phosphate + H(+)</text>
        <dbReference type="Rhea" id="RHEA:51904"/>
        <dbReference type="Rhea" id="RHEA-COMP:13088"/>
        <dbReference type="Rhea" id="RHEA-COMP:14300"/>
        <dbReference type="ChEBI" id="CHEBI:15378"/>
        <dbReference type="ChEBI" id="CHEBI:29985"/>
        <dbReference type="ChEBI" id="CHEBI:30616"/>
        <dbReference type="ChEBI" id="CHEBI:43474"/>
        <dbReference type="ChEBI" id="CHEBI:134413"/>
        <dbReference type="ChEBI" id="CHEBI:456216"/>
        <dbReference type="EC" id="6.3.2.17"/>
    </reaction>
</comment>
<evidence type="ECO:0000256" key="18">
    <source>
        <dbReference type="ARBA" id="ARBA00047493"/>
    </source>
</evidence>
<dbReference type="EC" id="6.3.2.12" evidence="6"/>
<keyword evidence="12 22" id="KW-0067">ATP-binding</keyword>
<dbReference type="InterPro" id="IPR036565">
    <property type="entry name" value="Mur-like_cat_sf"/>
</dbReference>
<comment type="cofactor">
    <cofactor evidence="1">
        <name>Mg(2+)</name>
        <dbReference type="ChEBI" id="CHEBI:18420"/>
    </cofactor>
</comment>
<feature type="domain" description="Mur ligase central" evidence="24">
    <location>
        <begin position="44"/>
        <end position="259"/>
    </location>
</feature>
<dbReference type="GO" id="GO:0005524">
    <property type="term" value="F:ATP binding"/>
    <property type="evidence" value="ECO:0007669"/>
    <property type="project" value="UniProtKB-KW"/>
</dbReference>
<evidence type="ECO:0000256" key="11">
    <source>
        <dbReference type="ARBA" id="ARBA00022741"/>
    </source>
</evidence>
<sequence length="424" mass="44916">MTYQETLSYIYGLGRFGMKPGLERITATLQALHNPQDAFKTVHVAGTNGKGSTSSFLASMLAEGGHRVGLFTSPHLINFTERIRINGREIAEEEVVHLAEQVIAAAPPETTFFELVTAMATLYFAEQKVQLAIMEVGMGGRLDATNALSGILSLITPVAYDHCDYLGASLAAIAGEKAGVIKVGRSVVVSPQEQDALSVIRNRCLEMKSPFYGYGEAFTAFWSDTGLSYRGIGLEMDGLRPGLAGRYQQANAASALAAAELLDGMGFPLDAGTLRSGIEKAHWPGRMEILGTSPRILLDGAHNPAGSKALAEALEDIPRDRLLIVAGMMGDKDVDGILGPLLPLADEMLAVAPSLARALPSEKLAEFCRSRGVTAHDAGTVAAGLSSARDIAGPDDLILVCGSLFTVGEARAVLLSKNFEPFRG</sequence>
<dbReference type="Pfam" id="PF08245">
    <property type="entry name" value="Mur_ligase_M"/>
    <property type="match status" value="1"/>
</dbReference>
<dbReference type="PANTHER" id="PTHR11136:SF0">
    <property type="entry name" value="DIHYDROFOLATE SYNTHETASE-RELATED"/>
    <property type="match status" value="1"/>
</dbReference>
<keyword evidence="26" id="KW-1185">Reference proteome</keyword>
<dbReference type="HOGENOM" id="CLU_015869_1_2_7"/>
<evidence type="ECO:0000256" key="1">
    <source>
        <dbReference type="ARBA" id="ARBA00001946"/>
    </source>
</evidence>
<dbReference type="EC" id="6.3.2.17" evidence="7"/>
<dbReference type="FunFam" id="3.40.1190.10:FF:000011">
    <property type="entry name" value="Folylpolyglutamate synthase/dihydrofolate synthase"/>
    <property type="match status" value="1"/>
</dbReference>
<evidence type="ECO:0000259" key="24">
    <source>
        <dbReference type="Pfam" id="PF08245"/>
    </source>
</evidence>
<dbReference type="GO" id="GO:0046872">
    <property type="term" value="F:metal ion binding"/>
    <property type="evidence" value="ECO:0007669"/>
    <property type="project" value="UniProtKB-KW"/>
</dbReference>
<dbReference type="GO" id="GO:0008841">
    <property type="term" value="F:dihydrofolate synthase activity"/>
    <property type="evidence" value="ECO:0007669"/>
    <property type="project" value="UniProtKB-EC"/>
</dbReference>
<protein>
    <recommendedName>
        <fullName evidence="8">Dihydrofolate synthase/folylpolyglutamate synthase</fullName>
        <ecNumber evidence="6">6.3.2.12</ecNumber>
        <ecNumber evidence="7">6.3.2.17</ecNumber>
    </recommendedName>
    <alternativeName>
        <fullName evidence="17">Folylpoly-gamma-glutamate synthetase-dihydrofolate synthetase</fullName>
    </alternativeName>
    <alternativeName>
        <fullName evidence="15">Folylpolyglutamate synthetase</fullName>
    </alternativeName>
    <alternativeName>
        <fullName evidence="16">Tetrahydrofolylpolyglutamate synthase</fullName>
    </alternativeName>
</protein>
<keyword evidence="14" id="KW-0289">Folate biosynthesis</keyword>
<evidence type="ECO:0000256" key="5">
    <source>
        <dbReference type="ARBA" id="ARBA00008276"/>
    </source>
</evidence>
<name>A5G6L8_GEOUR</name>
<dbReference type="STRING" id="351605.Gura_3277"/>
<dbReference type="GO" id="GO:0004326">
    <property type="term" value="F:tetrahydrofolylpolyglutamate synthase activity"/>
    <property type="evidence" value="ECO:0007669"/>
    <property type="project" value="UniProtKB-EC"/>
</dbReference>
<evidence type="ECO:0000256" key="19">
    <source>
        <dbReference type="ARBA" id="ARBA00047808"/>
    </source>
</evidence>
<evidence type="ECO:0000256" key="15">
    <source>
        <dbReference type="ARBA" id="ARBA00030048"/>
    </source>
</evidence>
<evidence type="ECO:0000313" key="25">
    <source>
        <dbReference type="EMBL" id="ABQ27436.1"/>
    </source>
</evidence>
<dbReference type="OrthoDB" id="9809356at2"/>
<dbReference type="UniPathway" id="UPA00077">
    <property type="reaction ID" value="UER00157"/>
</dbReference>
<proteinExistence type="inferred from homology"/>
<evidence type="ECO:0000256" key="2">
    <source>
        <dbReference type="ARBA" id="ARBA00002714"/>
    </source>
</evidence>
<evidence type="ECO:0000256" key="7">
    <source>
        <dbReference type="ARBA" id="ARBA00013025"/>
    </source>
</evidence>
<evidence type="ECO:0000313" key="26">
    <source>
        <dbReference type="Proteomes" id="UP000006695"/>
    </source>
</evidence>
<evidence type="ECO:0000256" key="8">
    <source>
        <dbReference type="ARBA" id="ARBA00019357"/>
    </source>
</evidence>
<evidence type="ECO:0000259" key="23">
    <source>
        <dbReference type="Pfam" id="PF02875"/>
    </source>
</evidence>
<keyword evidence="9 22" id="KW-0436">Ligase</keyword>
<comment type="pathway">
    <text evidence="3">Cofactor biosynthesis; tetrahydrofolate biosynthesis; 7,8-dihydrofolate from 2-amino-4-hydroxy-6-hydroxymethyl-7,8-dihydropteridine diphosphate and 4-aminobenzoate: step 2/2.</text>
</comment>
<comment type="catalytic activity">
    <reaction evidence="20">
        <text>(6R)-5,10-methylenetetrahydrofolyl-(gamma-L-Glu)(n) + L-glutamate + ATP = (6R)-5,10-methylenetetrahydrofolyl-(gamma-L-Glu)(n+1) + ADP + phosphate + H(+)</text>
        <dbReference type="Rhea" id="RHEA:51912"/>
        <dbReference type="Rhea" id="RHEA-COMP:13257"/>
        <dbReference type="Rhea" id="RHEA-COMP:13258"/>
        <dbReference type="ChEBI" id="CHEBI:15378"/>
        <dbReference type="ChEBI" id="CHEBI:29985"/>
        <dbReference type="ChEBI" id="CHEBI:30616"/>
        <dbReference type="ChEBI" id="CHEBI:43474"/>
        <dbReference type="ChEBI" id="CHEBI:136572"/>
        <dbReference type="ChEBI" id="CHEBI:456216"/>
        <dbReference type="EC" id="6.3.2.17"/>
    </reaction>
</comment>
<keyword evidence="10" id="KW-0479">Metal-binding</keyword>
<dbReference type="GO" id="GO:0046656">
    <property type="term" value="P:folic acid biosynthetic process"/>
    <property type="evidence" value="ECO:0007669"/>
    <property type="project" value="UniProtKB-KW"/>
</dbReference>
<dbReference type="Gene3D" id="3.90.190.20">
    <property type="entry name" value="Mur ligase, C-terminal domain"/>
    <property type="match status" value="1"/>
</dbReference>
<dbReference type="Pfam" id="PF02875">
    <property type="entry name" value="Mur_ligase_C"/>
    <property type="match status" value="1"/>
</dbReference>
<dbReference type="PANTHER" id="PTHR11136">
    <property type="entry name" value="FOLYLPOLYGLUTAMATE SYNTHASE-RELATED"/>
    <property type="match status" value="1"/>
</dbReference>
<evidence type="ECO:0000256" key="13">
    <source>
        <dbReference type="ARBA" id="ARBA00022842"/>
    </source>
</evidence>
<dbReference type="InterPro" id="IPR004101">
    <property type="entry name" value="Mur_ligase_C"/>
</dbReference>
<keyword evidence="11 22" id="KW-0547">Nucleotide-binding</keyword>
<evidence type="ECO:0000256" key="17">
    <source>
        <dbReference type="ARBA" id="ARBA00032510"/>
    </source>
</evidence>
<dbReference type="PIRSF" id="PIRSF001563">
    <property type="entry name" value="Folylpolyglu_synth"/>
    <property type="match status" value="1"/>
</dbReference>
<accession>A5G6L8</accession>
<feature type="domain" description="Mur ligase C-terminal" evidence="23">
    <location>
        <begin position="285"/>
        <end position="403"/>
    </location>
</feature>
<dbReference type="PROSITE" id="PS01011">
    <property type="entry name" value="FOLYLPOLYGLU_SYNT_1"/>
    <property type="match status" value="1"/>
</dbReference>
<evidence type="ECO:0000256" key="12">
    <source>
        <dbReference type="ARBA" id="ARBA00022840"/>
    </source>
</evidence>
<evidence type="ECO:0000256" key="10">
    <source>
        <dbReference type="ARBA" id="ARBA00022723"/>
    </source>
</evidence>
<dbReference type="SUPFAM" id="SSF53623">
    <property type="entry name" value="MurD-like peptide ligases, catalytic domain"/>
    <property type="match status" value="1"/>
</dbReference>
<evidence type="ECO:0000256" key="20">
    <source>
        <dbReference type="ARBA" id="ARBA00049035"/>
    </source>
</evidence>
<dbReference type="Gene3D" id="3.40.1190.10">
    <property type="entry name" value="Mur-like, catalytic domain"/>
    <property type="match status" value="1"/>
</dbReference>
<dbReference type="InterPro" id="IPR036615">
    <property type="entry name" value="Mur_ligase_C_dom_sf"/>
</dbReference>
<dbReference type="GO" id="GO:0005737">
    <property type="term" value="C:cytoplasm"/>
    <property type="evidence" value="ECO:0007669"/>
    <property type="project" value="TreeGrafter"/>
</dbReference>
<dbReference type="NCBIfam" id="TIGR01499">
    <property type="entry name" value="folC"/>
    <property type="match status" value="1"/>
</dbReference>
<evidence type="ECO:0000256" key="6">
    <source>
        <dbReference type="ARBA" id="ARBA00013023"/>
    </source>
</evidence>
<organism evidence="25 26">
    <name type="scientific">Geotalea uraniireducens (strain Rf4)</name>
    <name type="common">Geobacter uraniireducens</name>
    <dbReference type="NCBI Taxonomy" id="351605"/>
    <lineage>
        <taxon>Bacteria</taxon>
        <taxon>Pseudomonadati</taxon>
        <taxon>Thermodesulfobacteriota</taxon>
        <taxon>Desulfuromonadia</taxon>
        <taxon>Geobacterales</taxon>
        <taxon>Geobacteraceae</taxon>
        <taxon>Geotalea</taxon>
    </lineage>
</organism>
<evidence type="ECO:0000256" key="21">
    <source>
        <dbReference type="ARBA" id="ARBA00049161"/>
    </source>
</evidence>
<dbReference type="InterPro" id="IPR018109">
    <property type="entry name" value="Folylpolyglutamate_synth_CS"/>
</dbReference>
<comment type="pathway">
    <text evidence="4">Cofactor biosynthesis; tetrahydrofolylpolyglutamate biosynthesis.</text>
</comment>
<comment type="function">
    <text evidence="2">Functions in two distinct reactions of the de novo folate biosynthetic pathway. Catalyzes the addition of a glutamate residue to dihydropteroate (7,8-dihydropteroate or H2Pte) to form dihydrofolate (7,8-dihydrofolate monoglutamate or H2Pte-Glu). Also catalyzes successive additions of L-glutamate to tetrahydrofolate or 10-formyltetrahydrofolate or 5,10-methylenetetrahydrofolate, leading to folylpolyglutamate derivatives.</text>
</comment>
<dbReference type="InterPro" id="IPR013221">
    <property type="entry name" value="Mur_ligase_cen"/>
</dbReference>
<dbReference type="RefSeq" id="WP_011940099.1">
    <property type="nucleotide sequence ID" value="NC_009483.1"/>
</dbReference>
<dbReference type="SUPFAM" id="SSF53244">
    <property type="entry name" value="MurD-like peptide ligases, peptide-binding domain"/>
    <property type="match status" value="1"/>
</dbReference>
<dbReference type="InterPro" id="IPR001645">
    <property type="entry name" value="Folylpolyglutamate_synth"/>
</dbReference>